<proteinExistence type="inferred from homology"/>
<keyword evidence="2 4" id="KW-0862">Zinc</keyword>
<name>A0ABS1Z2X5_9GAMM</name>
<evidence type="ECO:0000313" key="7">
    <source>
        <dbReference type="Proteomes" id="UP000809137"/>
    </source>
</evidence>
<dbReference type="SUPFAM" id="SSF50129">
    <property type="entry name" value="GroES-like"/>
    <property type="match status" value="1"/>
</dbReference>
<dbReference type="Gene3D" id="3.90.180.10">
    <property type="entry name" value="Medium-chain alcohol dehydrogenases, catalytic domain"/>
    <property type="match status" value="1"/>
</dbReference>
<dbReference type="InterPro" id="IPR013154">
    <property type="entry name" value="ADH-like_N"/>
</dbReference>
<evidence type="ECO:0000256" key="1">
    <source>
        <dbReference type="ARBA" id="ARBA00022723"/>
    </source>
</evidence>
<evidence type="ECO:0000256" key="3">
    <source>
        <dbReference type="ARBA" id="ARBA00023002"/>
    </source>
</evidence>
<comment type="similarity">
    <text evidence="4">Belongs to the zinc-containing alcohol dehydrogenase family.</text>
</comment>
<dbReference type="EMBL" id="JAFCXS010000002">
    <property type="protein sequence ID" value="MBM0746627.1"/>
    <property type="molecule type" value="Genomic_DNA"/>
</dbReference>
<evidence type="ECO:0000313" key="6">
    <source>
        <dbReference type="EMBL" id="MBM0746627.1"/>
    </source>
</evidence>
<dbReference type="SMART" id="SM00829">
    <property type="entry name" value="PKS_ER"/>
    <property type="match status" value="1"/>
</dbReference>
<dbReference type="InterPro" id="IPR020843">
    <property type="entry name" value="ER"/>
</dbReference>
<comment type="cofactor">
    <cofactor evidence="4">
        <name>Zn(2+)</name>
        <dbReference type="ChEBI" id="CHEBI:29105"/>
    </cofactor>
</comment>
<organism evidence="6 7">
    <name type="scientific">Pantoea eucrina</name>
    <dbReference type="NCBI Taxonomy" id="472693"/>
    <lineage>
        <taxon>Bacteria</taxon>
        <taxon>Pseudomonadati</taxon>
        <taxon>Pseudomonadota</taxon>
        <taxon>Gammaproteobacteria</taxon>
        <taxon>Enterobacterales</taxon>
        <taxon>Erwiniaceae</taxon>
        <taxon>Pantoea</taxon>
    </lineage>
</organism>
<dbReference type="PANTHER" id="PTHR43401:SF2">
    <property type="entry name" value="L-THREONINE 3-DEHYDROGENASE"/>
    <property type="match status" value="1"/>
</dbReference>
<evidence type="ECO:0000256" key="2">
    <source>
        <dbReference type="ARBA" id="ARBA00022833"/>
    </source>
</evidence>
<dbReference type="Proteomes" id="UP000809137">
    <property type="component" value="Unassembled WGS sequence"/>
</dbReference>
<dbReference type="Pfam" id="PF08240">
    <property type="entry name" value="ADH_N"/>
    <property type="match status" value="1"/>
</dbReference>
<dbReference type="PANTHER" id="PTHR43401">
    <property type="entry name" value="L-THREONINE 3-DEHYDROGENASE"/>
    <property type="match status" value="1"/>
</dbReference>
<dbReference type="SUPFAM" id="SSF51735">
    <property type="entry name" value="NAD(P)-binding Rossmann-fold domains"/>
    <property type="match status" value="1"/>
</dbReference>
<comment type="caution">
    <text evidence="6">The sequence shown here is derived from an EMBL/GenBank/DDBJ whole genome shotgun (WGS) entry which is preliminary data.</text>
</comment>
<keyword evidence="1 4" id="KW-0479">Metal-binding</keyword>
<dbReference type="Gene3D" id="3.40.50.720">
    <property type="entry name" value="NAD(P)-binding Rossmann-like Domain"/>
    <property type="match status" value="1"/>
</dbReference>
<dbReference type="InterPro" id="IPR050129">
    <property type="entry name" value="Zn_alcohol_dh"/>
</dbReference>
<dbReference type="InterPro" id="IPR036291">
    <property type="entry name" value="NAD(P)-bd_dom_sf"/>
</dbReference>
<dbReference type="InterPro" id="IPR002328">
    <property type="entry name" value="ADH_Zn_CS"/>
</dbReference>
<evidence type="ECO:0000259" key="5">
    <source>
        <dbReference type="SMART" id="SM00829"/>
    </source>
</evidence>
<dbReference type="RefSeq" id="WP_203025478.1">
    <property type="nucleotide sequence ID" value="NZ_JAFCXS010000002.1"/>
</dbReference>
<keyword evidence="3" id="KW-0560">Oxidoreductase</keyword>
<sequence>MNILPQQIKSLVNYGPRDYRLETLPLPEPKSRELLVKVGACGICASDVHCWHGAPMYWGDGNPEKAWVKTPVVVGHEFYGTVVGYGEGALEHFGVSPGDRVIAEQIIPCNQCRFCKDGKYWMCEKHDIYGFQTQDSDGGMTEYMLFKANSRVHKIPDTLTHEECALIEPFACAVHAVNRAAIEFNDVVVLAGAGPLGTGMIQAIRLKNPKLFIVLDTIPERLALAKKLGADLVFNPLEQDVDAEVRKLTDGYGCDIYIEATGNPLAVNQGLQMIRRMGRYVEFSVFGKPATVDWSIIGDRKELDVRGSHLGPHCYETVISFFEKKWFTAEGIVTHSFPLAEWEQGFAMASGRESIKVLLVP</sequence>
<feature type="domain" description="Enoyl reductase (ER)" evidence="5">
    <location>
        <begin position="15"/>
        <end position="359"/>
    </location>
</feature>
<dbReference type="PROSITE" id="PS00059">
    <property type="entry name" value="ADH_ZINC"/>
    <property type="match status" value="1"/>
</dbReference>
<accession>A0ABS1Z2X5</accession>
<reference evidence="6 7" key="1">
    <citation type="submission" date="2021-01" db="EMBL/GenBank/DDBJ databases">
        <title>Complete genome sequence of Pantoea eucrina OB49, a heavy metal tolerant bacterium with PGPR potential isolated from wheat in Algeria.</title>
        <authorList>
            <person name="Lekired A."/>
            <person name="Ouzari I.H."/>
        </authorList>
    </citation>
    <scope>NUCLEOTIDE SEQUENCE [LARGE SCALE GENOMIC DNA]</scope>
    <source>
        <strain evidence="6 7">OB49</strain>
    </source>
</reference>
<dbReference type="InterPro" id="IPR011032">
    <property type="entry name" value="GroES-like_sf"/>
</dbReference>
<protein>
    <submittedName>
        <fullName evidence="6">Alcohol dehydrogenase catalytic domain-containing protein</fullName>
    </submittedName>
</protein>
<gene>
    <name evidence="6" type="ORF">JJB79_04225</name>
</gene>
<keyword evidence="7" id="KW-1185">Reference proteome</keyword>
<dbReference type="Pfam" id="PF00107">
    <property type="entry name" value="ADH_zinc_N"/>
    <property type="match status" value="1"/>
</dbReference>
<dbReference type="InterPro" id="IPR013149">
    <property type="entry name" value="ADH-like_C"/>
</dbReference>
<evidence type="ECO:0000256" key="4">
    <source>
        <dbReference type="RuleBase" id="RU361277"/>
    </source>
</evidence>